<evidence type="ECO:0000256" key="1">
    <source>
        <dbReference type="SAM" id="Phobius"/>
    </source>
</evidence>
<proteinExistence type="predicted"/>
<gene>
    <name evidence="2" type="ORF">FA02_0225</name>
</gene>
<feature type="transmembrane region" description="Helical" evidence="1">
    <location>
        <begin position="20"/>
        <end position="38"/>
    </location>
</feature>
<sequence length="85" mass="10482">MFFLFFTKIKEKSSQMNINTIFLLLLVIAAYLNLYLTFNKRKQKKKTKLPISSKEWREKVEDENFKSWLSNRERLKDKRKEYIDQ</sequence>
<dbReference type="AlphaFoldDB" id="A0A0D5A1T2"/>
<keyword evidence="1" id="KW-0812">Transmembrane</keyword>
<keyword evidence="1" id="KW-1133">Transmembrane helix</keyword>
<accession>A0A0D5A1T2</accession>
<dbReference type="EMBL" id="KJ947870">
    <property type="protein sequence ID" value="AJW30492.1"/>
    <property type="molecule type" value="Genomic_DNA"/>
</dbReference>
<evidence type="ECO:0000313" key="2">
    <source>
        <dbReference type="EMBL" id="AJW30492.1"/>
    </source>
</evidence>
<keyword evidence="1" id="KW-0472">Membrane</keyword>
<name>A0A0D5A1T2_PROMR</name>
<protein>
    <submittedName>
        <fullName evidence="2">Uncharacterized protein</fullName>
    </submittedName>
</protein>
<reference evidence="2" key="1">
    <citation type="submission" date="2014-06" db="EMBL/GenBank/DDBJ databases">
        <authorList>
            <person name="Berube P.M."/>
        </authorList>
    </citation>
    <scope>NUCLEOTIDE SEQUENCE</scope>
    <source>
        <strain evidence="2">P0902-H212</strain>
    </source>
</reference>
<organism evidence="2">
    <name type="scientific">Prochlorococcus marinus str. P0902-H212</name>
    <dbReference type="NCBI Taxonomy" id="1620696"/>
    <lineage>
        <taxon>Bacteria</taxon>
        <taxon>Bacillati</taxon>
        <taxon>Cyanobacteriota</taxon>
        <taxon>Cyanophyceae</taxon>
        <taxon>Synechococcales</taxon>
        <taxon>Prochlorococcaceae</taxon>
        <taxon>Prochlorococcus</taxon>
    </lineage>
</organism>